<organism evidence="12 13">
    <name type="scientific">Candidatus Gallimonas intestinigallinarum</name>
    <dbReference type="NCBI Taxonomy" id="2838604"/>
    <lineage>
        <taxon>Bacteria</taxon>
        <taxon>Bacillati</taxon>
        <taxon>Bacillota</taxon>
        <taxon>Clostridia</taxon>
        <taxon>Candidatus Gallimonas</taxon>
    </lineage>
</organism>
<reference evidence="12" key="2">
    <citation type="submission" date="2021-04" db="EMBL/GenBank/DDBJ databases">
        <authorList>
            <person name="Gilroy R."/>
        </authorList>
    </citation>
    <scope>NUCLEOTIDE SEQUENCE</scope>
    <source>
        <strain evidence="12">CHK33-5263</strain>
    </source>
</reference>
<gene>
    <name evidence="12" type="primary">sleB</name>
    <name evidence="12" type="ORF">H9812_07920</name>
</gene>
<dbReference type="NCBIfam" id="TIGR02869">
    <property type="entry name" value="spore_SleB"/>
    <property type="match status" value="1"/>
</dbReference>
<dbReference type="Proteomes" id="UP000824044">
    <property type="component" value="Unassembled WGS sequence"/>
</dbReference>
<dbReference type="AlphaFoldDB" id="A0A9D2DY17"/>
<evidence type="ECO:0000313" key="12">
    <source>
        <dbReference type="EMBL" id="HIZ25372.1"/>
    </source>
</evidence>
<evidence type="ECO:0000256" key="9">
    <source>
        <dbReference type="SAM" id="SignalP"/>
    </source>
</evidence>
<evidence type="ECO:0000256" key="8">
    <source>
        <dbReference type="NCBIfam" id="TIGR02869"/>
    </source>
</evidence>
<dbReference type="GO" id="GO:0030435">
    <property type="term" value="P:sporulation resulting in formation of a cellular spore"/>
    <property type="evidence" value="ECO:0007669"/>
    <property type="project" value="UniProtKB-KW"/>
</dbReference>
<feature type="domain" description="Cell wall hydrolase SleB" evidence="11">
    <location>
        <begin position="144"/>
        <end position="242"/>
    </location>
</feature>
<evidence type="ECO:0000256" key="2">
    <source>
        <dbReference type="ARBA" id="ARBA00018364"/>
    </source>
</evidence>
<feature type="chain" id="PRO_5039290688" description="Spore cortex-lytic enzyme" evidence="9">
    <location>
        <begin position="21"/>
        <end position="243"/>
    </location>
</feature>
<dbReference type="Gene3D" id="1.10.101.10">
    <property type="entry name" value="PGBD-like superfamily/PGBD"/>
    <property type="match status" value="1"/>
</dbReference>
<accession>A0A9D2DY17</accession>
<keyword evidence="7" id="KW-0961">Cell wall biogenesis/degradation</keyword>
<dbReference type="InterPro" id="IPR036366">
    <property type="entry name" value="PGBDSf"/>
</dbReference>
<keyword evidence="4 9" id="KW-0732">Signal</keyword>
<dbReference type="GO" id="GO:0016787">
    <property type="term" value="F:hydrolase activity"/>
    <property type="evidence" value="ECO:0007669"/>
    <property type="project" value="UniProtKB-KW"/>
</dbReference>
<dbReference type="EMBL" id="DXBS01000145">
    <property type="protein sequence ID" value="HIZ25372.1"/>
    <property type="molecule type" value="Genomic_DNA"/>
</dbReference>
<dbReference type="GO" id="GO:0009847">
    <property type="term" value="P:spore germination"/>
    <property type="evidence" value="ECO:0007669"/>
    <property type="project" value="UniProtKB-UniRule"/>
</dbReference>
<dbReference type="SUPFAM" id="SSF47090">
    <property type="entry name" value="PGBD-like"/>
    <property type="match status" value="1"/>
</dbReference>
<evidence type="ECO:0000256" key="5">
    <source>
        <dbReference type="ARBA" id="ARBA00022801"/>
    </source>
</evidence>
<dbReference type="GO" id="GO:0071555">
    <property type="term" value="P:cell wall organization"/>
    <property type="evidence" value="ECO:0007669"/>
    <property type="project" value="UniProtKB-KW"/>
</dbReference>
<evidence type="ECO:0000313" key="13">
    <source>
        <dbReference type="Proteomes" id="UP000824044"/>
    </source>
</evidence>
<sequence>MKKGLMIGALSLALLAAAVAGVAGGHAMHAETQLVAVQTAVLRQGSSGGEVKEVQRRLKNWGYYSGAVDGIFGEGTRKAVISFQQKNGLTADGIVGKATYKALGMNDSYNALNGSSSSSSGGVSGYTSSDVYLMAKAIYAEGRGESYTGQVAIGAVIMNRVKSPDFPNTIAGVIYQKGAFTAVDDGQINLEPNDTAYRAARDAINGWDPTYGCLYYYNPAVATSSWIFGRETVTVIGKHVFAI</sequence>
<name>A0A9D2DY17_9FIRM</name>
<evidence type="ECO:0000256" key="6">
    <source>
        <dbReference type="ARBA" id="ARBA00022969"/>
    </source>
</evidence>
<comment type="similarity">
    <text evidence="1">Belongs to the SleB family.</text>
</comment>
<protein>
    <recommendedName>
        <fullName evidence="2 8">Spore cortex-lytic enzyme</fullName>
    </recommendedName>
</protein>
<dbReference type="InterPro" id="IPR042047">
    <property type="entry name" value="SleB_dom1"/>
</dbReference>
<reference evidence="12" key="1">
    <citation type="journal article" date="2021" name="PeerJ">
        <title>Extensive microbial diversity within the chicken gut microbiome revealed by metagenomics and culture.</title>
        <authorList>
            <person name="Gilroy R."/>
            <person name="Ravi A."/>
            <person name="Getino M."/>
            <person name="Pursley I."/>
            <person name="Horton D.L."/>
            <person name="Alikhan N.F."/>
            <person name="Baker D."/>
            <person name="Gharbi K."/>
            <person name="Hall N."/>
            <person name="Watson M."/>
            <person name="Adriaenssens E.M."/>
            <person name="Foster-Nyarko E."/>
            <person name="Jarju S."/>
            <person name="Secka A."/>
            <person name="Antonio M."/>
            <person name="Oren A."/>
            <person name="Chaudhuri R.R."/>
            <person name="La Ragione R."/>
            <person name="Hildebrand F."/>
            <person name="Pallen M.J."/>
        </authorList>
    </citation>
    <scope>NUCLEOTIDE SEQUENCE</scope>
    <source>
        <strain evidence="12">CHK33-5263</strain>
    </source>
</reference>
<proteinExistence type="inferred from homology"/>
<dbReference type="Pfam" id="PF01471">
    <property type="entry name" value="PG_binding_1"/>
    <property type="match status" value="1"/>
</dbReference>
<dbReference type="Gene3D" id="6.20.240.60">
    <property type="match status" value="1"/>
</dbReference>
<keyword evidence="6" id="KW-0749">Sporulation</keyword>
<keyword evidence="3" id="KW-0309">Germination</keyword>
<keyword evidence="5" id="KW-0378">Hydrolase</keyword>
<dbReference type="InterPro" id="IPR002477">
    <property type="entry name" value="Peptidoglycan-bd-like"/>
</dbReference>
<dbReference type="InterPro" id="IPR011105">
    <property type="entry name" value="Cell_wall_hydrolase_SleB"/>
</dbReference>
<evidence type="ECO:0000259" key="10">
    <source>
        <dbReference type="Pfam" id="PF01471"/>
    </source>
</evidence>
<dbReference type="InterPro" id="IPR036365">
    <property type="entry name" value="PGBD-like_sf"/>
</dbReference>
<evidence type="ECO:0000256" key="7">
    <source>
        <dbReference type="ARBA" id="ARBA00023316"/>
    </source>
</evidence>
<comment type="caution">
    <text evidence="12">The sequence shown here is derived from an EMBL/GenBank/DDBJ whole genome shotgun (WGS) entry which is preliminary data.</text>
</comment>
<dbReference type="InterPro" id="IPR014224">
    <property type="entry name" value="Spore_cortex_SleB"/>
</dbReference>
<feature type="domain" description="Peptidoglycan binding-like" evidence="10">
    <location>
        <begin position="47"/>
        <end position="103"/>
    </location>
</feature>
<dbReference type="Gene3D" id="1.10.10.2520">
    <property type="entry name" value="Cell wall hydrolase SleB, domain 1"/>
    <property type="match status" value="1"/>
</dbReference>
<dbReference type="Pfam" id="PF07486">
    <property type="entry name" value="Hydrolase_2"/>
    <property type="match status" value="1"/>
</dbReference>
<evidence type="ECO:0000256" key="3">
    <source>
        <dbReference type="ARBA" id="ARBA00022544"/>
    </source>
</evidence>
<feature type="signal peptide" evidence="9">
    <location>
        <begin position="1"/>
        <end position="20"/>
    </location>
</feature>
<evidence type="ECO:0000256" key="4">
    <source>
        <dbReference type="ARBA" id="ARBA00022729"/>
    </source>
</evidence>
<evidence type="ECO:0000259" key="11">
    <source>
        <dbReference type="Pfam" id="PF07486"/>
    </source>
</evidence>
<evidence type="ECO:0000256" key="1">
    <source>
        <dbReference type="ARBA" id="ARBA00007010"/>
    </source>
</evidence>